<dbReference type="GO" id="GO:0032259">
    <property type="term" value="P:methylation"/>
    <property type="evidence" value="ECO:0007669"/>
    <property type="project" value="UniProtKB-KW"/>
</dbReference>
<dbReference type="NCBIfam" id="TIGR03534">
    <property type="entry name" value="RF_mod_PrmC"/>
    <property type="match status" value="1"/>
</dbReference>
<dbReference type="InterPro" id="IPR050320">
    <property type="entry name" value="N5-glutamine_MTase"/>
</dbReference>
<feature type="binding site" evidence="5">
    <location>
        <position position="203"/>
    </location>
    <ligand>
        <name>S-adenosyl-L-methionine</name>
        <dbReference type="ChEBI" id="CHEBI:59789"/>
    </ligand>
</feature>
<evidence type="ECO:0000313" key="8">
    <source>
        <dbReference type="EMBL" id="MBA5636638.1"/>
    </source>
</evidence>
<evidence type="ECO:0000256" key="2">
    <source>
        <dbReference type="ARBA" id="ARBA00022679"/>
    </source>
</evidence>
<dbReference type="GO" id="GO:0003676">
    <property type="term" value="F:nucleic acid binding"/>
    <property type="evidence" value="ECO:0007669"/>
    <property type="project" value="InterPro"/>
</dbReference>
<dbReference type="InterPro" id="IPR040758">
    <property type="entry name" value="PrmC_N"/>
</dbReference>
<feature type="domain" description="Release factor glutamine methyltransferase N-terminal" evidence="7">
    <location>
        <begin position="44"/>
        <end position="95"/>
    </location>
</feature>
<comment type="catalytic activity">
    <reaction evidence="4 5">
        <text>L-glutaminyl-[peptide chain release factor] + S-adenosyl-L-methionine = N(5)-methyl-L-glutaminyl-[peptide chain release factor] + S-adenosyl-L-homocysteine + H(+)</text>
        <dbReference type="Rhea" id="RHEA:42896"/>
        <dbReference type="Rhea" id="RHEA-COMP:10271"/>
        <dbReference type="Rhea" id="RHEA-COMP:10272"/>
        <dbReference type="ChEBI" id="CHEBI:15378"/>
        <dbReference type="ChEBI" id="CHEBI:30011"/>
        <dbReference type="ChEBI" id="CHEBI:57856"/>
        <dbReference type="ChEBI" id="CHEBI:59789"/>
        <dbReference type="ChEBI" id="CHEBI:61891"/>
        <dbReference type="EC" id="2.1.1.297"/>
    </reaction>
</comment>
<dbReference type="InterPro" id="IPR002052">
    <property type="entry name" value="DNA_methylase_N6_adenine_CS"/>
</dbReference>
<keyword evidence="2 5" id="KW-0808">Transferase</keyword>
<evidence type="ECO:0000256" key="5">
    <source>
        <dbReference type="HAMAP-Rule" id="MF_02126"/>
    </source>
</evidence>
<dbReference type="Pfam" id="PF17827">
    <property type="entry name" value="PrmC_N"/>
    <property type="match status" value="1"/>
</dbReference>
<feature type="binding site" evidence="5">
    <location>
        <begin position="138"/>
        <end position="142"/>
    </location>
    <ligand>
        <name>S-adenosyl-L-methionine</name>
        <dbReference type="ChEBI" id="CHEBI:59789"/>
    </ligand>
</feature>
<dbReference type="InterPro" id="IPR029063">
    <property type="entry name" value="SAM-dependent_MTases_sf"/>
</dbReference>
<dbReference type="EMBL" id="JACEZT010000003">
    <property type="protein sequence ID" value="MBA5636638.1"/>
    <property type="molecule type" value="Genomic_DNA"/>
</dbReference>
<evidence type="ECO:0000259" key="7">
    <source>
        <dbReference type="Pfam" id="PF17827"/>
    </source>
</evidence>
<feature type="domain" description="Methyltransferase small" evidence="6">
    <location>
        <begin position="117"/>
        <end position="210"/>
    </location>
</feature>
<dbReference type="SUPFAM" id="SSF53335">
    <property type="entry name" value="S-adenosyl-L-methionine-dependent methyltransferases"/>
    <property type="match status" value="1"/>
</dbReference>
<name>A0A7W2EQ78_9BURK</name>
<sequence>MSTAPNQAENQAGNQVEIRPEVQAAIRTGVTLAELQRLPLLDAVDRRILLCHALGLSRVGLITQSERALTQDEAQRLAALVQRRLDGEPVAYLIGQREFFGLPFEVSPAVLIPRPETELLVELTLERLPPQGSVLDMGTGSGAIAVALAHSRPDAAVMALDVSADALAVARRNASANGARVTFLQSDWYGALAHERYDLIVSNPPYIASGDRHLGEGDLRFEPAGALTDHADGLSALRTIVAGAARHLAPQGWLLMEHGYDQSSAVQQLLSAQGYSDVQSWADLAGIARVTGGRAP</sequence>
<dbReference type="Gene3D" id="3.40.50.150">
    <property type="entry name" value="Vaccinia Virus protein VP39"/>
    <property type="match status" value="1"/>
</dbReference>
<dbReference type="PANTHER" id="PTHR18895:SF74">
    <property type="entry name" value="MTRF1L RELEASE FACTOR GLUTAMINE METHYLTRANSFERASE"/>
    <property type="match status" value="1"/>
</dbReference>
<comment type="caution">
    <text evidence="8">The sequence shown here is derived from an EMBL/GenBank/DDBJ whole genome shotgun (WGS) entry which is preliminary data.</text>
</comment>
<evidence type="ECO:0000256" key="4">
    <source>
        <dbReference type="ARBA" id="ARBA00048391"/>
    </source>
</evidence>
<keyword evidence="9" id="KW-1185">Reference proteome</keyword>
<dbReference type="AlphaFoldDB" id="A0A7W2EQ78"/>
<reference evidence="8 9" key="1">
    <citation type="submission" date="2020-07" db="EMBL/GenBank/DDBJ databases">
        <title>Novel species isolated from subtropical streams in China.</title>
        <authorList>
            <person name="Lu H."/>
        </authorList>
    </citation>
    <scope>NUCLEOTIDE SEQUENCE [LARGE SCALE GENOMIC DNA]</scope>
    <source>
        <strain evidence="8 9">LX20W</strain>
    </source>
</reference>
<gene>
    <name evidence="5 8" type="primary">prmC</name>
    <name evidence="8" type="ORF">H3H37_06175</name>
</gene>
<comment type="function">
    <text evidence="5">Methylates the class 1 translation termination release factors RF1/PrfA and RF2/PrfB on the glutamine residue of the universally conserved GGQ motif.</text>
</comment>
<evidence type="ECO:0000313" key="9">
    <source>
        <dbReference type="Proteomes" id="UP000534388"/>
    </source>
</evidence>
<comment type="similarity">
    <text evidence="5">Belongs to the protein N5-glutamine methyltransferase family. PrmC subfamily.</text>
</comment>
<dbReference type="EC" id="2.1.1.297" evidence="5"/>
<feature type="binding site" evidence="5">
    <location>
        <begin position="203"/>
        <end position="206"/>
    </location>
    <ligand>
        <name>substrate</name>
    </ligand>
</feature>
<evidence type="ECO:0000256" key="3">
    <source>
        <dbReference type="ARBA" id="ARBA00022691"/>
    </source>
</evidence>
<dbReference type="InterPro" id="IPR004556">
    <property type="entry name" value="HemK-like"/>
</dbReference>
<dbReference type="Pfam" id="PF05175">
    <property type="entry name" value="MTS"/>
    <property type="match status" value="1"/>
</dbReference>
<dbReference type="HAMAP" id="MF_02126">
    <property type="entry name" value="RF_methyltr_PrmC"/>
    <property type="match status" value="1"/>
</dbReference>
<feature type="binding site" evidence="5">
    <location>
        <position position="161"/>
    </location>
    <ligand>
        <name>S-adenosyl-L-methionine</name>
        <dbReference type="ChEBI" id="CHEBI:59789"/>
    </ligand>
</feature>
<dbReference type="NCBIfam" id="TIGR00536">
    <property type="entry name" value="hemK_fam"/>
    <property type="match status" value="1"/>
</dbReference>
<dbReference type="GO" id="GO:0102559">
    <property type="term" value="F:peptide chain release factor N(5)-glutamine methyltransferase activity"/>
    <property type="evidence" value="ECO:0007669"/>
    <property type="project" value="UniProtKB-EC"/>
</dbReference>
<dbReference type="InterPro" id="IPR019874">
    <property type="entry name" value="RF_methyltr_PrmC"/>
</dbReference>
<evidence type="ECO:0000256" key="1">
    <source>
        <dbReference type="ARBA" id="ARBA00022603"/>
    </source>
</evidence>
<dbReference type="PROSITE" id="PS00092">
    <property type="entry name" value="N6_MTASE"/>
    <property type="match status" value="1"/>
</dbReference>
<proteinExistence type="inferred from homology"/>
<dbReference type="RefSeq" id="WP_182160777.1">
    <property type="nucleotide sequence ID" value="NZ_JACEZT010000003.1"/>
</dbReference>
<keyword evidence="1 5" id="KW-0489">Methyltransferase</keyword>
<accession>A0A7W2EQ78</accession>
<protein>
    <recommendedName>
        <fullName evidence="5">Release factor glutamine methyltransferase</fullName>
        <shortName evidence="5">RF MTase</shortName>
        <ecNumber evidence="5">2.1.1.297</ecNumber>
    </recommendedName>
    <alternativeName>
        <fullName evidence="5">N5-glutamine methyltransferase PrmC</fullName>
    </alternativeName>
    <alternativeName>
        <fullName evidence="5">Protein-(glutamine-N5) MTase PrmC</fullName>
    </alternativeName>
    <alternativeName>
        <fullName evidence="5">Protein-glutamine N-methyltransferase PrmC</fullName>
    </alternativeName>
</protein>
<dbReference type="Gene3D" id="1.10.8.10">
    <property type="entry name" value="DNA helicase RuvA subunit, C-terminal domain"/>
    <property type="match status" value="1"/>
</dbReference>
<dbReference type="FunFam" id="3.40.50.150:FF:000053">
    <property type="entry name" value="Release factor glutamine methyltransferase"/>
    <property type="match status" value="1"/>
</dbReference>
<dbReference type="InterPro" id="IPR007848">
    <property type="entry name" value="Small_mtfrase_dom"/>
</dbReference>
<evidence type="ECO:0000259" key="6">
    <source>
        <dbReference type="Pfam" id="PF05175"/>
    </source>
</evidence>
<dbReference type="CDD" id="cd02440">
    <property type="entry name" value="AdoMet_MTases"/>
    <property type="match status" value="1"/>
</dbReference>
<dbReference type="Proteomes" id="UP000534388">
    <property type="component" value="Unassembled WGS sequence"/>
</dbReference>
<dbReference type="PANTHER" id="PTHR18895">
    <property type="entry name" value="HEMK METHYLTRANSFERASE"/>
    <property type="match status" value="1"/>
</dbReference>
<feature type="binding site" evidence="5">
    <location>
        <position position="188"/>
    </location>
    <ligand>
        <name>S-adenosyl-L-methionine</name>
        <dbReference type="ChEBI" id="CHEBI:59789"/>
    </ligand>
</feature>
<keyword evidence="3 5" id="KW-0949">S-adenosyl-L-methionine</keyword>
<organism evidence="8 9">
    <name type="scientific">Rugamonas brunnea</name>
    <dbReference type="NCBI Taxonomy" id="2758569"/>
    <lineage>
        <taxon>Bacteria</taxon>
        <taxon>Pseudomonadati</taxon>
        <taxon>Pseudomonadota</taxon>
        <taxon>Betaproteobacteria</taxon>
        <taxon>Burkholderiales</taxon>
        <taxon>Oxalobacteraceae</taxon>
        <taxon>Telluria group</taxon>
        <taxon>Rugamonas</taxon>
    </lineage>
</organism>